<sequence>MLAALDDVLAVSLVDAASLLAAGSELEESLEAGVVGAGVAVAAAAFAASNCAVNSWTFFSAS</sequence>
<organism evidence="1">
    <name type="scientific">Streptococcus sanguinis</name>
    <dbReference type="NCBI Taxonomy" id="1305"/>
    <lineage>
        <taxon>Bacteria</taxon>
        <taxon>Bacillati</taxon>
        <taxon>Bacillota</taxon>
        <taxon>Bacilli</taxon>
        <taxon>Lactobacillales</taxon>
        <taxon>Streptococcaceae</taxon>
        <taxon>Streptococcus</taxon>
    </lineage>
</organism>
<dbReference type="EMBL" id="JABBCN010000002">
    <property type="protein sequence ID" value="NMX24701.1"/>
    <property type="molecule type" value="Genomic_DNA"/>
</dbReference>
<proteinExistence type="predicted"/>
<dbReference type="AlphaFoldDB" id="A0A7Y0YRX7"/>
<evidence type="ECO:0000313" key="1">
    <source>
        <dbReference type="EMBL" id="NMX24701.1"/>
    </source>
</evidence>
<gene>
    <name evidence="1" type="ORF">HGP05_04470</name>
</gene>
<accession>A0A7Y0YRX7</accession>
<reference evidence="1" key="1">
    <citation type="submission" date="2020-04" db="EMBL/GenBank/DDBJ databases">
        <authorList>
            <person name="Chakraborty B."/>
            <person name="Walker A.R."/>
            <person name="Burne R.A."/>
        </authorList>
    </citation>
    <scope>NUCLEOTIDE SEQUENCE [LARGE SCALE GENOMIC DNA]</scope>
    <source>
        <strain evidence="1">BCA8</strain>
    </source>
</reference>
<protein>
    <submittedName>
        <fullName evidence="1">Uncharacterized protein</fullName>
    </submittedName>
</protein>
<name>A0A7Y0YRX7_STRSA</name>
<comment type="caution">
    <text evidence="1">The sequence shown here is derived from an EMBL/GenBank/DDBJ whole genome shotgun (WGS) entry which is preliminary data.</text>
</comment>